<keyword evidence="1" id="KW-0732">Signal</keyword>
<feature type="chain" id="PRO_5045909980" evidence="1">
    <location>
        <begin position="22"/>
        <end position="146"/>
    </location>
</feature>
<keyword evidence="3" id="KW-1185">Reference proteome</keyword>
<dbReference type="EMBL" id="JBBXMP010000198">
    <property type="protein sequence ID" value="KAL0059973.1"/>
    <property type="molecule type" value="Genomic_DNA"/>
</dbReference>
<dbReference type="Pfam" id="PF19271">
    <property type="entry name" value="Nis1"/>
    <property type="match status" value="1"/>
</dbReference>
<sequence length="146" mass="15498">MKFSIATLLTVAVVSVTSVVAQKANIALPTNGSDVHAGQDLLIKVNRPNFQSSAVEVAIVLGLTSCNPTCRPPQNGIGPGSILYKGPFDPKYKDGFPMLQPHENFTVKVPSETRKGTAQISLIQFNMIGASLGPNLAYDAVYVNVV</sequence>
<accession>A0ABR2ZGU7</accession>
<reference evidence="2 3" key="1">
    <citation type="submission" date="2024-05" db="EMBL/GenBank/DDBJ databases">
        <title>A draft genome resource for the thread blight pathogen Marasmius tenuissimus strain MS-2.</title>
        <authorList>
            <person name="Yulfo-Soto G.E."/>
            <person name="Baruah I.K."/>
            <person name="Amoako-Attah I."/>
            <person name="Bukari Y."/>
            <person name="Meinhardt L.W."/>
            <person name="Bailey B.A."/>
            <person name="Cohen S.P."/>
        </authorList>
    </citation>
    <scope>NUCLEOTIDE SEQUENCE [LARGE SCALE GENOMIC DNA]</scope>
    <source>
        <strain evidence="2 3">MS-2</strain>
    </source>
</reference>
<evidence type="ECO:0000313" key="2">
    <source>
        <dbReference type="EMBL" id="KAL0059973.1"/>
    </source>
</evidence>
<dbReference type="Proteomes" id="UP001437256">
    <property type="component" value="Unassembled WGS sequence"/>
</dbReference>
<gene>
    <name evidence="2" type="ORF">AAF712_013244</name>
</gene>
<name>A0ABR2ZGU7_9AGAR</name>
<feature type="signal peptide" evidence="1">
    <location>
        <begin position="1"/>
        <end position="21"/>
    </location>
</feature>
<evidence type="ECO:0000256" key="1">
    <source>
        <dbReference type="SAM" id="SignalP"/>
    </source>
</evidence>
<comment type="caution">
    <text evidence="2">The sequence shown here is derived from an EMBL/GenBank/DDBJ whole genome shotgun (WGS) entry which is preliminary data.</text>
</comment>
<dbReference type="InterPro" id="IPR045469">
    <property type="entry name" value="Nis1"/>
</dbReference>
<evidence type="ECO:0000313" key="3">
    <source>
        <dbReference type="Proteomes" id="UP001437256"/>
    </source>
</evidence>
<proteinExistence type="predicted"/>
<organism evidence="2 3">
    <name type="scientific">Marasmius tenuissimus</name>
    <dbReference type="NCBI Taxonomy" id="585030"/>
    <lineage>
        <taxon>Eukaryota</taxon>
        <taxon>Fungi</taxon>
        <taxon>Dikarya</taxon>
        <taxon>Basidiomycota</taxon>
        <taxon>Agaricomycotina</taxon>
        <taxon>Agaricomycetes</taxon>
        <taxon>Agaricomycetidae</taxon>
        <taxon>Agaricales</taxon>
        <taxon>Marasmiineae</taxon>
        <taxon>Marasmiaceae</taxon>
        <taxon>Marasmius</taxon>
    </lineage>
</organism>
<protein>
    <submittedName>
        <fullName evidence="2">Uncharacterized protein</fullName>
    </submittedName>
</protein>